<accession>A0A4R4ZFS9</accession>
<comment type="caution">
    <text evidence="5">The sequence shown here is derived from an EMBL/GenBank/DDBJ whole genome shotgun (WGS) entry which is preliminary data.</text>
</comment>
<dbReference type="SUPFAM" id="SSF53335">
    <property type="entry name" value="S-adenosyl-L-methionine-dependent methyltransferases"/>
    <property type="match status" value="1"/>
</dbReference>
<organism evidence="5 6">
    <name type="scientific">Kribbella antibiotica</name>
    <dbReference type="NCBI Taxonomy" id="190195"/>
    <lineage>
        <taxon>Bacteria</taxon>
        <taxon>Bacillati</taxon>
        <taxon>Actinomycetota</taxon>
        <taxon>Actinomycetes</taxon>
        <taxon>Propionibacteriales</taxon>
        <taxon>Kribbellaceae</taxon>
        <taxon>Kribbella</taxon>
    </lineage>
</organism>
<evidence type="ECO:0000256" key="2">
    <source>
        <dbReference type="ARBA" id="ARBA00022679"/>
    </source>
</evidence>
<dbReference type="CDD" id="cd02440">
    <property type="entry name" value="AdoMet_MTases"/>
    <property type="match status" value="1"/>
</dbReference>
<reference evidence="5 6" key="1">
    <citation type="submission" date="2019-03" db="EMBL/GenBank/DDBJ databases">
        <title>Draft genome sequences of novel Actinobacteria.</title>
        <authorList>
            <person name="Sahin N."/>
            <person name="Ay H."/>
            <person name="Saygin H."/>
        </authorList>
    </citation>
    <scope>NUCLEOTIDE SEQUENCE [LARGE SCALE GENOMIC DNA]</scope>
    <source>
        <strain evidence="5 6">JCM 13523</strain>
    </source>
</reference>
<dbReference type="EMBL" id="SMKX01000081">
    <property type="protein sequence ID" value="TDD56896.1"/>
    <property type="molecule type" value="Genomic_DNA"/>
</dbReference>
<name>A0A4R4ZFS9_9ACTN</name>
<dbReference type="OrthoDB" id="9786503at2"/>
<dbReference type="Pfam" id="PF13649">
    <property type="entry name" value="Methyltransf_25"/>
    <property type="match status" value="1"/>
</dbReference>
<dbReference type="Gene3D" id="2.20.130.10">
    <property type="entry name" value="CAC2371-like domains"/>
    <property type="match status" value="1"/>
</dbReference>
<protein>
    <submittedName>
        <fullName evidence="5">Class I SAM-dependent methyltransferase</fullName>
    </submittedName>
</protein>
<evidence type="ECO:0000313" key="6">
    <source>
        <dbReference type="Proteomes" id="UP000295124"/>
    </source>
</evidence>
<dbReference type="GO" id="GO:0032259">
    <property type="term" value="P:methylation"/>
    <property type="evidence" value="ECO:0007669"/>
    <property type="project" value="UniProtKB-KW"/>
</dbReference>
<dbReference type="InterPro" id="IPR029063">
    <property type="entry name" value="SAM-dependent_MTases_sf"/>
</dbReference>
<evidence type="ECO:0000256" key="1">
    <source>
        <dbReference type="ARBA" id="ARBA00022603"/>
    </source>
</evidence>
<dbReference type="GO" id="GO:0008168">
    <property type="term" value="F:methyltransferase activity"/>
    <property type="evidence" value="ECO:0007669"/>
    <property type="project" value="UniProtKB-KW"/>
</dbReference>
<feature type="domain" description="Methyltransferase" evidence="4">
    <location>
        <begin position="46"/>
        <end position="138"/>
    </location>
</feature>
<keyword evidence="1 5" id="KW-0489">Methyltransferase</keyword>
<dbReference type="Proteomes" id="UP000295124">
    <property type="component" value="Unassembled WGS sequence"/>
</dbReference>
<evidence type="ECO:0000313" key="5">
    <source>
        <dbReference type="EMBL" id="TDD56896.1"/>
    </source>
</evidence>
<proteinExistence type="predicted"/>
<evidence type="ECO:0000259" key="4">
    <source>
        <dbReference type="Pfam" id="PF13649"/>
    </source>
</evidence>
<gene>
    <name evidence="5" type="ORF">E1263_24965</name>
</gene>
<evidence type="ECO:0000256" key="3">
    <source>
        <dbReference type="ARBA" id="ARBA00022691"/>
    </source>
</evidence>
<dbReference type="InterPro" id="IPR041698">
    <property type="entry name" value="Methyltransf_25"/>
</dbReference>
<dbReference type="Gene3D" id="3.40.50.150">
    <property type="entry name" value="Vaccinia Virus protein VP39"/>
    <property type="match status" value="1"/>
</dbReference>
<keyword evidence="6" id="KW-1185">Reference proteome</keyword>
<keyword evidence="2 5" id="KW-0808">Transferase</keyword>
<dbReference type="PANTHER" id="PTHR43464:SF19">
    <property type="entry name" value="UBIQUINONE BIOSYNTHESIS O-METHYLTRANSFERASE, MITOCHONDRIAL"/>
    <property type="match status" value="1"/>
</dbReference>
<keyword evidence="3" id="KW-0949">S-adenosyl-L-methionine</keyword>
<sequence length="234" mass="25222">MSLAGRLARSNLMYRRPDIYDHFADGDDGLAALVRQVVTDKPVGSVLDLGCGTGRHLAAVRQAFGCAAVGVDVQPGLIDYGQAAHPELELLVGDIRSIRLDQQFDVVLCLGNSLSYQLTDADTRAAAETFGAHTRPGGHVLVGTMLKPPLGGGRSALDDEFVAAEVESQSSWDADTRVVTTRRIWRHRDGRVDEDVMRRRVTPLDELTGLLGEAGFTDVALAGRDEGFVVARKV</sequence>
<dbReference type="AlphaFoldDB" id="A0A4R4ZFS9"/>
<dbReference type="RefSeq" id="WP_132171459.1">
    <property type="nucleotide sequence ID" value="NZ_SMKX01000081.1"/>
</dbReference>
<dbReference type="PANTHER" id="PTHR43464">
    <property type="entry name" value="METHYLTRANSFERASE"/>
    <property type="match status" value="1"/>
</dbReference>